<dbReference type="EMBL" id="JACDUS010000008">
    <property type="protein sequence ID" value="MBA2882251.1"/>
    <property type="molecule type" value="Genomic_DNA"/>
</dbReference>
<dbReference type="FunFam" id="1.20.140.10:FF:000004">
    <property type="entry name" value="Acyl-CoA dehydrogenase FadE25"/>
    <property type="match status" value="1"/>
</dbReference>
<dbReference type="InterPro" id="IPR036250">
    <property type="entry name" value="AcylCo_DH-like_C"/>
</dbReference>
<dbReference type="Gene3D" id="2.40.110.10">
    <property type="entry name" value="Butyryl-CoA Dehydrogenase, subunit A, domain 2"/>
    <property type="match status" value="1"/>
</dbReference>
<evidence type="ECO:0000256" key="9">
    <source>
        <dbReference type="RuleBase" id="RU362125"/>
    </source>
</evidence>
<keyword evidence="6 9" id="KW-0560">Oxidoreductase</keyword>
<keyword evidence="14" id="KW-1185">Reference proteome</keyword>
<comment type="cofactor">
    <cofactor evidence="1 9">
        <name>FAD</name>
        <dbReference type="ChEBI" id="CHEBI:57692"/>
    </cofactor>
</comment>
<dbReference type="Pfam" id="PF02771">
    <property type="entry name" value="Acyl-CoA_dh_N"/>
    <property type="match status" value="1"/>
</dbReference>
<dbReference type="AlphaFoldDB" id="A0A7W0CAN7"/>
<dbReference type="PANTHER" id="PTHR43884:SF12">
    <property type="entry name" value="ISOVALERYL-COA DEHYDROGENASE, MITOCHONDRIAL-RELATED"/>
    <property type="match status" value="1"/>
</dbReference>
<dbReference type="InterPro" id="IPR013786">
    <property type="entry name" value="AcylCoA_DH/ox_N"/>
</dbReference>
<dbReference type="Pfam" id="PF02770">
    <property type="entry name" value="Acyl-CoA_dh_M"/>
    <property type="match status" value="1"/>
</dbReference>
<dbReference type="PIRSF" id="PIRSF016578">
    <property type="entry name" value="HsaA"/>
    <property type="match status" value="1"/>
</dbReference>
<feature type="domain" description="Acyl-CoA dehydrogenase/oxidase C-terminal" evidence="10">
    <location>
        <begin position="227"/>
        <end position="375"/>
    </location>
</feature>
<dbReference type="Gene3D" id="1.20.140.10">
    <property type="entry name" value="Butyryl-CoA Dehydrogenase, subunit A, domain 3"/>
    <property type="match status" value="1"/>
</dbReference>
<gene>
    <name evidence="13" type="ORF">HNR65_002593</name>
</gene>
<dbReference type="RefSeq" id="WP_181551893.1">
    <property type="nucleotide sequence ID" value="NZ_JACDUS010000008.1"/>
</dbReference>
<organism evidence="13 14">
    <name type="scientific">Desulfosalsimonas propionicica</name>
    <dbReference type="NCBI Taxonomy" id="332175"/>
    <lineage>
        <taxon>Bacteria</taxon>
        <taxon>Pseudomonadati</taxon>
        <taxon>Thermodesulfobacteriota</taxon>
        <taxon>Desulfobacteria</taxon>
        <taxon>Desulfobacterales</taxon>
        <taxon>Desulfosalsimonadaceae</taxon>
        <taxon>Desulfosalsimonas</taxon>
    </lineage>
</organism>
<comment type="caution">
    <text evidence="13">The sequence shown here is derived from an EMBL/GenBank/DDBJ whole genome shotgun (WGS) entry which is preliminary data.</text>
</comment>
<comment type="subunit">
    <text evidence="3">Homotetramer.</text>
</comment>
<dbReference type="InterPro" id="IPR037069">
    <property type="entry name" value="AcylCoA_DH/ox_N_sf"/>
</dbReference>
<name>A0A7W0CAN7_9BACT</name>
<evidence type="ECO:0000256" key="1">
    <source>
        <dbReference type="ARBA" id="ARBA00001974"/>
    </source>
</evidence>
<evidence type="ECO:0000313" key="13">
    <source>
        <dbReference type="EMBL" id="MBA2882251.1"/>
    </source>
</evidence>
<dbReference type="EC" id="1.3.8.10" evidence="7"/>
<evidence type="ECO:0000256" key="5">
    <source>
        <dbReference type="ARBA" id="ARBA00022827"/>
    </source>
</evidence>
<feature type="domain" description="Acyl-CoA dehydrogenase/oxidase N-terminal" evidence="12">
    <location>
        <begin position="4"/>
        <end position="116"/>
    </location>
</feature>
<evidence type="ECO:0000256" key="6">
    <source>
        <dbReference type="ARBA" id="ARBA00023002"/>
    </source>
</evidence>
<evidence type="ECO:0000259" key="10">
    <source>
        <dbReference type="Pfam" id="PF00441"/>
    </source>
</evidence>
<proteinExistence type="inferred from homology"/>
<dbReference type="SUPFAM" id="SSF47203">
    <property type="entry name" value="Acyl-CoA dehydrogenase C-terminal domain-like"/>
    <property type="match status" value="1"/>
</dbReference>
<dbReference type="InterPro" id="IPR006091">
    <property type="entry name" value="Acyl-CoA_Oxase/DH_mid-dom"/>
</dbReference>
<dbReference type="SUPFAM" id="SSF56645">
    <property type="entry name" value="Acyl-CoA dehydrogenase NM domain-like"/>
    <property type="match status" value="1"/>
</dbReference>
<keyword evidence="5 9" id="KW-0274">FAD</keyword>
<dbReference type="PANTHER" id="PTHR43884">
    <property type="entry name" value="ACYL-COA DEHYDROGENASE"/>
    <property type="match status" value="1"/>
</dbReference>
<evidence type="ECO:0000313" key="14">
    <source>
        <dbReference type="Proteomes" id="UP000525298"/>
    </source>
</evidence>
<feature type="domain" description="Acyl-CoA oxidase/dehydrogenase middle" evidence="11">
    <location>
        <begin position="120"/>
        <end position="215"/>
    </location>
</feature>
<evidence type="ECO:0000259" key="11">
    <source>
        <dbReference type="Pfam" id="PF02770"/>
    </source>
</evidence>
<dbReference type="InterPro" id="IPR009075">
    <property type="entry name" value="AcylCo_DH/oxidase_C"/>
</dbReference>
<dbReference type="GO" id="GO:0003995">
    <property type="term" value="F:acyl-CoA dehydrogenase activity"/>
    <property type="evidence" value="ECO:0007669"/>
    <property type="project" value="InterPro"/>
</dbReference>
<dbReference type="InterPro" id="IPR009100">
    <property type="entry name" value="AcylCoA_DH/oxidase_NM_dom_sf"/>
</dbReference>
<dbReference type="FunFam" id="1.10.540.10:FF:000002">
    <property type="entry name" value="Acyl-CoA dehydrogenase FadE19"/>
    <property type="match status" value="1"/>
</dbReference>
<dbReference type="GO" id="GO:0050660">
    <property type="term" value="F:flavin adenine dinucleotide binding"/>
    <property type="evidence" value="ECO:0007669"/>
    <property type="project" value="InterPro"/>
</dbReference>
<dbReference type="Gene3D" id="1.10.540.10">
    <property type="entry name" value="Acyl-CoA dehydrogenase/oxidase, N-terminal domain"/>
    <property type="match status" value="1"/>
</dbReference>
<evidence type="ECO:0000256" key="8">
    <source>
        <dbReference type="ARBA" id="ARBA00072305"/>
    </source>
</evidence>
<evidence type="ECO:0000259" key="12">
    <source>
        <dbReference type="Pfam" id="PF02771"/>
    </source>
</evidence>
<keyword evidence="4 9" id="KW-0285">Flavoprotein</keyword>
<sequence length="385" mass="42143">MELTREQLMIQKMAREFARKDLAPQAAERDQKHEYPAESLKKMGELGLLGMLVPEEYGGEDMDTVSYALAMSEVAYACASTAVIMSVHNSICCGSLLRFGSEEQKQQYLVPMARGEFIASFALSEPEAGSDPASMSTTAEKDGDFYVLNGTKRWITGGATSELFIVLAKTDPDADHKGISAFLITRDLQGFSTGRLEDKMGQCASDTTDLLFSDCRVPADRMLGKEGEGFIVAMSGLDDGRIGIAALSLGLGQAALDEAVNYSKQRVQFGRPIADNQGLRWMVADMATDVEAARLLVLNAAAKKDKKEKCSKEASMAKLHASEMANRVTGQALQIHGGYGYTREFPVERFYRDARVLTIYEGTSQIQKIVIANEVLGDKKKRPKK</sequence>
<dbReference type="Pfam" id="PF00441">
    <property type="entry name" value="Acyl-CoA_dh_1"/>
    <property type="match status" value="1"/>
</dbReference>
<dbReference type="FunFam" id="2.40.110.10:FF:000001">
    <property type="entry name" value="Acyl-CoA dehydrogenase, mitochondrial"/>
    <property type="match status" value="1"/>
</dbReference>
<comment type="similarity">
    <text evidence="2 9">Belongs to the acyl-CoA dehydrogenase family.</text>
</comment>
<protein>
    <recommendedName>
        <fullName evidence="8">Cyclohex-1-ene-1-carbonyl-CoA dehydrogenase</fullName>
        <ecNumber evidence="7">1.3.8.10</ecNumber>
    </recommendedName>
</protein>
<reference evidence="13 14" key="1">
    <citation type="submission" date="2020-07" db="EMBL/GenBank/DDBJ databases">
        <title>Genomic Encyclopedia of Type Strains, Phase IV (KMG-IV): sequencing the most valuable type-strain genomes for metagenomic binning, comparative biology and taxonomic classification.</title>
        <authorList>
            <person name="Goeker M."/>
        </authorList>
    </citation>
    <scope>NUCLEOTIDE SEQUENCE [LARGE SCALE GENOMIC DNA]</scope>
    <source>
        <strain evidence="13 14">DSM 17721</strain>
    </source>
</reference>
<evidence type="ECO:0000256" key="7">
    <source>
        <dbReference type="ARBA" id="ARBA00066362"/>
    </source>
</evidence>
<evidence type="ECO:0000256" key="2">
    <source>
        <dbReference type="ARBA" id="ARBA00009347"/>
    </source>
</evidence>
<dbReference type="PROSITE" id="PS00072">
    <property type="entry name" value="ACYL_COA_DH_1"/>
    <property type="match status" value="1"/>
</dbReference>
<dbReference type="Proteomes" id="UP000525298">
    <property type="component" value="Unassembled WGS sequence"/>
</dbReference>
<dbReference type="InterPro" id="IPR006089">
    <property type="entry name" value="Acyl-CoA_DH_CS"/>
</dbReference>
<dbReference type="InterPro" id="IPR046373">
    <property type="entry name" value="Acyl-CoA_Oxase/DH_mid-dom_sf"/>
</dbReference>
<evidence type="ECO:0000256" key="4">
    <source>
        <dbReference type="ARBA" id="ARBA00022630"/>
    </source>
</evidence>
<evidence type="ECO:0000256" key="3">
    <source>
        <dbReference type="ARBA" id="ARBA00011881"/>
    </source>
</evidence>
<dbReference type="PROSITE" id="PS00073">
    <property type="entry name" value="ACYL_COA_DH_2"/>
    <property type="match status" value="1"/>
</dbReference>
<accession>A0A7W0CAN7</accession>